<feature type="compositionally biased region" description="Acidic residues" evidence="1">
    <location>
        <begin position="101"/>
        <end position="127"/>
    </location>
</feature>
<dbReference type="AlphaFoldDB" id="A0A4Z1GFW8"/>
<sequence>MQEREEEVLMFFWWARPWGDGGFEEICFCVVVGETVAGTGDEVEELGDAVEEIEGLGDEQEEQGFGEVAEDAADGEDHAGEIAVGVADKDGGGVPVVGEQGEGDADEGEEHVEGEEMGDEEEGDDEGLGNFNAVDAGENVDTVGAENGNGSHVDVVERTELEELAEIGLQGDGDDDLGDAEIDKVDD</sequence>
<dbReference type="EMBL" id="PQXK01000289">
    <property type="protein sequence ID" value="TGO32777.1"/>
    <property type="molecule type" value="Genomic_DNA"/>
</dbReference>
<feature type="region of interest" description="Disordered" evidence="1">
    <location>
        <begin position="86"/>
        <end position="153"/>
    </location>
</feature>
<protein>
    <submittedName>
        <fullName evidence="2">Uncharacterized protein</fullName>
    </submittedName>
</protein>
<feature type="region of interest" description="Disordered" evidence="1">
    <location>
        <begin position="166"/>
        <end position="187"/>
    </location>
</feature>
<name>A0A4Z1GFW8_9HELO</name>
<organism evidence="2 3">
    <name type="scientific">Botrytis hyacinthi</name>
    <dbReference type="NCBI Taxonomy" id="278943"/>
    <lineage>
        <taxon>Eukaryota</taxon>
        <taxon>Fungi</taxon>
        <taxon>Dikarya</taxon>
        <taxon>Ascomycota</taxon>
        <taxon>Pezizomycotina</taxon>
        <taxon>Leotiomycetes</taxon>
        <taxon>Helotiales</taxon>
        <taxon>Sclerotiniaceae</taxon>
        <taxon>Botrytis</taxon>
    </lineage>
</organism>
<comment type="caution">
    <text evidence="2">The sequence shown here is derived from an EMBL/GenBank/DDBJ whole genome shotgun (WGS) entry which is preliminary data.</text>
</comment>
<evidence type="ECO:0000256" key="1">
    <source>
        <dbReference type="SAM" id="MobiDB-lite"/>
    </source>
</evidence>
<proteinExistence type="predicted"/>
<accession>A0A4Z1GFW8</accession>
<gene>
    <name evidence="2" type="ORF">BHYA_0289g00030</name>
</gene>
<reference evidence="2 3" key="1">
    <citation type="submission" date="2017-12" db="EMBL/GenBank/DDBJ databases">
        <title>Comparative genomics of Botrytis spp.</title>
        <authorList>
            <person name="Valero-Jimenez C.A."/>
            <person name="Tapia P."/>
            <person name="Veloso J."/>
            <person name="Silva-Moreno E."/>
            <person name="Staats M."/>
            <person name="Valdes J.H."/>
            <person name="Van Kan J.A.L."/>
        </authorList>
    </citation>
    <scope>NUCLEOTIDE SEQUENCE [LARGE SCALE GENOMIC DNA]</scope>
    <source>
        <strain evidence="2 3">Bh0001</strain>
    </source>
</reference>
<evidence type="ECO:0000313" key="2">
    <source>
        <dbReference type="EMBL" id="TGO32777.1"/>
    </source>
</evidence>
<evidence type="ECO:0000313" key="3">
    <source>
        <dbReference type="Proteomes" id="UP000297814"/>
    </source>
</evidence>
<dbReference type="Proteomes" id="UP000297814">
    <property type="component" value="Unassembled WGS sequence"/>
</dbReference>
<keyword evidence="3" id="KW-1185">Reference proteome</keyword>